<name>A0A0C3AWD0_SERVB</name>
<feature type="compositionally biased region" description="Low complexity" evidence="1">
    <location>
        <begin position="353"/>
        <end position="364"/>
    </location>
</feature>
<feature type="compositionally biased region" description="Gly residues" evidence="1">
    <location>
        <begin position="308"/>
        <end position="322"/>
    </location>
</feature>
<organism evidence="2 3">
    <name type="scientific">Serendipita vermifera MAFF 305830</name>
    <dbReference type="NCBI Taxonomy" id="933852"/>
    <lineage>
        <taxon>Eukaryota</taxon>
        <taxon>Fungi</taxon>
        <taxon>Dikarya</taxon>
        <taxon>Basidiomycota</taxon>
        <taxon>Agaricomycotina</taxon>
        <taxon>Agaricomycetes</taxon>
        <taxon>Sebacinales</taxon>
        <taxon>Serendipitaceae</taxon>
        <taxon>Serendipita</taxon>
    </lineage>
</organism>
<feature type="compositionally biased region" description="Low complexity" evidence="1">
    <location>
        <begin position="481"/>
        <end position="493"/>
    </location>
</feature>
<feature type="compositionally biased region" description="Polar residues" evidence="1">
    <location>
        <begin position="184"/>
        <end position="203"/>
    </location>
</feature>
<feature type="compositionally biased region" description="Polar residues" evidence="1">
    <location>
        <begin position="24"/>
        <end position="36"/>
    </location>
</feature>
<keyword evidence="3" id="KW-1185">Reference proteome</keyword>
<dbReference type="AlphaFoldDB" id="A0A0C3AWD0"/>
<gene>
    <name evidence="2" type="ORF">M408DRAFT_234167</name>
</gene>
<dbReference type="EMBL" id="KN824325">
    <property type="protein sequence ID" value="KIM24289.1"/>
    <property type="molecule type" value="Genomic_DNA"/>
</dbReference>
<evidence type="ECO:0000313" key="3">
    <source>
        <dbReference type="Proteomes" id="UP000054097"/>
    </source>
</evidence>
<evidence type="ECO:0000256" key="1">
    <source>
        <dbReference type="SAM" id="MobiDB-lite"/>
    </source>
</evidence>
<reference evidence="2 3" key="1">
    <citation type="submission" date="2014-04" db="EMBL/GenBank/DDBJ databases">
        <authorList>
            <consortium name="DOE Joint Genome Institute"/>
            <person name="Kuo A."/>
            <person name="Zuccaro A."/>
            <person name="Kohler A."/>
            <person name="Nagy L.G."/>
            <person name="Floudas D."/>
            <person name="Copeland A."/>
            <person name="Barry K.W."/>
            <person name="Cichocki N."/>
            <person name="Veneault-Fourrey C."/>
            <person name="LaButti K."/>
            <person name="Lindquist E.A."/>
            <person name="Lipzen A."/>
            <person name="Lundell T."/>
            <person name="Morin E."/>
            <person name="Murat C."/>
            <person name="Sun H."/>
            <person name="Tunlid A."/>
            <person name="Henrissat B."/>
            <person name="Grigoriev I.V."/>
            <person name="Hibbett D.S."/>
            <person name="Martin F."/>
            <person name="Nordberg H.P."/>
            <person name="Cantor M.N."/>
            <person name="Hua S.X."/>
        </authorList>
    </citation>
    <scope>NUCLEOTIDE SEQUENCE [LARGE SCALE GENOMIC DNA]</scope>
    <source>
        <strain evidence="2 3">MAFF 305830</strain>
    </source>
</reference>
<accession>A0A0C3AWD0</accession>
<feature type="compositionally biased region" description="Acidic residues" evidence="1">
    <location>
        <begin position="141"/>
        <end position="151"/>
    </location>
</feature>
<sequence>MSYNDEYYDDRTDDQQFEDESNVGAPSQLLSPNPAQSQTRYSASLSASSMIGSRYNDRDDDSVASIDVNRVGFTPRSSVALTDTDAASEEHPYGYASDPYARADDSMDERDVEAMLLSERSMQYDDDDHHRYDDEGRQYDEYSESNGDDDFGYNPSHQPHDWPHEILTVEDVRSRRTKPLSTIAERSSVGSRSQASQQFSPKLSSEDIPPVPRIPSIFRQQTGEDMLRSISAQQQDPSPPGSLRSHHSRASTDPGAAPPHQARSSSPVKSISTTSSLRDRIALFEGRGASPAPGLTQGVRPGSPSGTHGLGLGLGLSSTGGLGLSLVRSPASMLSTPFSPAQSMPPMSPIAPSGISHHSSMSSLSRDRPASPVKSITSYQSSEAPSANIPSYASSPLVYQTTPASTHQRTFDDQTLSPEPHHPQESLGQQPQPGYVQRVLASFRPTEETGPGLFDVRRRQSLRRASAGATERGGGSDQGHQRSSFEQQQQRSAGGSGSGGARSAPSHKSTPSQGSRPRSEGGSGDGSVAAERSDMPLGTNAEEVSLLFFLILFGFLMLGS</sequence>
<dbReference type="OrthoDB" id="3252853at2759"/>
<feature type="compositionally biased region" description="Polar residues" evidence="1">
    <location>
        <begin position="374"/>
        <end position="417"/>
    </location>
</feature>
<feature type="compositionally biased region" description="Low complexity" evidence="1">
    <location>
        <begin position="264"/>
        <end position="276"/>
    </location>
</feature>
<dbReference type="Proteomes" id="UP000054097">
    <property type="component" value="Unassembled WGS sequence"/>
</dbReference>
<feature type="region of interest" description="Disordered" evidence="1">
    <location>
        <begin position="1"/>
        <end position="322"/>
    </location>
</feature>
<reference evidence="3" key="2">
    <citation type="submission" date="2015-01" db="EMBL/GenBank/DDBJ databases">
        <title>Evolutionary Origins and Diversification of the Mycorrhizal Mutualists.</title>
        <authorList>
            <consortium name="DOE Joint Genome Institute"/>
            <consortium name="Mycorrhizal Genomics Consortium"/>
            <person name="Kohler A."/>
            <person name="Kuo A."/>
            <person name="Nagy L.G."/>
            <person name="Floudas D."/>
            <person name="Copeland A."/>
            <person name="Barry K.W."/>
            <person name="Cichocki N."/>
            <person name="Veneault-Fourrey C."/>
            <person name="LaButti K."/>
            <person name="Lindquist E.A."/>
            <person name="Lipzen A."/>
            <person name="Lundell T."/>
            <person name="Morin E."/>
            <person name="Murat C."/>
            <person name="Riley R."/>
            <person name="Ohm R."/>
            <person name="Sun H."/>
            <person name="Tunlid A."/>
            <person name="Henrissat B."/>
            <person name="Grigoriev I.V."/>
            <person name="Hibbett D.S."/>
            <person name="Martin F."/>
        </authorList>
    </citation>
    <scope>NUCLEOTIDE SEQUENCE [LARGE SCALE GENOMIC DNA]</scope>
    <source>
        <strain evidence="3">MAFF 305830</strain>
    </source>
</reference>
<feature type="compositionally biased region" description="Polar residues" evidence="1">
    <location>
        <begin position="506"/>
        <end position="516"/>
    </location>
</feature>
<protein>
    <submittedName>
        <fullName evidence="2">Uncharacterized protein</fullName>
    </submittedName>
</protein>
<feature type="compositionally biased region" description="Basic and acidic residues" evidence="1">
    <location>
        <begin position="127"/>
        <end position="140"/>
    </location>
</feature>
<proteinExistence type="predicted"/>
<feature type="compositionally biased region" description="Low complexity" evidence="1">
    <location>
        <begin position="37"/>
        <end position="53"/>
    </location>
</feature>
<evidence type="ECO:0000313" key="2">
    <source>
        <dbReference type="EMBL" id="KIM24289.1"/>
    </source>
</evidence>
<feature type="region of interest" description="Disordered" evidence="1">
    <location>
        <begin position="334"/>
        <end position="535"/>
    </location>
</feature>
<dbReference type="HOGENOM" id="CLU_486760_0_0_1"/>